<protein>
    <recommendedName>
        <fullName evidence="4">Glycosyltransferase RgtA/B/C/D-like domain-containing protein</fullName>
    </recommendedName>
</protein>
<keyword evidence="1" id="KW-1133">Transmembrane helix</keyword>
<gene>
    <name evidence="2" type="ORF">D0433_06090</name>
</gene>
<evidence type="ECO:0000256" key="1">
    <source>
        <dbReference type="SAM" id="Phobius"/>
    </source>
</evidence>
<evidence type="ECO:0008006" key="4">
    <source>
        <dbReference type="Google" id="ProtNLM"/>
    </source>
</evidence>
<proteinExistence type="predicted"/>
<feature type="transmembrane region" description="Helical" evidence="1">
    <location>
        <begin position="68"/>
        <end position="91"/>
    </location>
</feature>
<keyword evidence="1" id="KW-0812">Transmembrane</keyword>
<organism evidence="2 3">
    <name type="scientific">Candidatus Thermochlorobacter aerophilus</name>
    <dbReference type="NCBI Taxonomy" id="1868324"/>
    <lineage>
        <taxon>Bacteria</taxon>
        <taxon>Pseudomonadati</taxon>
        <taxon>Chlorobiota</taxon>
        <taxon>Chlorobiia</taxon>
        <taxon>Chlorobiales</taxon>
        <taxon>Candidatus Thermochlorobacteriaceae</taxon>
        <taxon>Candidatus Thermochlorobacter</taxon>
    </lineage>
</organism>
<accession>A0A395M1G9</accession>
<dbReference type="AlphaFoldDB" id="A0A395M1G9"/>
<name>A0A395M1G9_9BACT</name>
<dbReference type="EMBL" id="PHFL01000039">
    <property type="protein sequence ID" value="RFM24552.1"/>
    <property type="molecule type" value="Genomic_DNA"/>
</dbReference>
<feature type="transmembrane region" description="Helical" evidence="1">
    <location>
        <begin position="156"/>
        <end position="189"/>
    </location>
</feature>
<reference evidence="2 3" key="1">
    <citation type="journal article" date="2011" name="ISME J.">
        <title>Community ecology of hot spring cyanobacterial mats: predominant populations and their functional potential.</title>
        <authorList>
            <person name="Klatt C.G."/>
            <person name="Wood J.M."/>
            <person name="Rusch D.B."/>
            <person name="Bateson M.M."/>
            <person name="Hamamura N."/>
            <person name="Heidelberg J.F."/>
            <person name="Grossman A.R."/>
            <person name="Bhaya D."/>
            <person name="Cohan F.M."/>
            <person name="Kuhl M."/>
            <person name="Bryant D.A."/>
            <person name="Ward D.M."/>
        </authorList>
    </citation>
    <scope>NUCLEOTIDE SEQUENCE [LARGE SCALE GENOMIC DNA]</scope>
    <source>
        <strain evidence="2">OS</strain>
    </source>
</reference>
<sequence>MRLIQAELAHPPFTKLTPIRFQELSEAVAGFERTGVPLVSVRGDSLIPTAGYTDDVGMYYLAMKLASLFHLSAAAAWDLFFFLIIIPCFAIGFVGMMKVMKTTVAKVFYAVMSSLLFVTVYLSGDIYALSPSLAVAVIPYMVQFTQSETRPSIKHWVVFLMFGMVIMLAHLIRAHSATAIVLTFCSLFFFEKRWQAREKWISLALITVGIVLVSLFFKTRYAERDAYLSQRQPNYVAPPQTHPFWHNVYIGFGFLEGIRYKHVAMKNDVD</sequence>
<comment type="caution">
    <text evidence="2">The sequence shown here is derived from an EMBL/GenBank/DDBJ whole genome shotgun (WGS) entry which is preliminary data.</text>
</comment>
<evidence type="ECO:0000313" key="2">
    <source>
        <dbReference type="EMBL" id="RFM24552.1"/>
    </source>
</evidence>
<dbReference type="Proteomes" id="UP000266389">
    <property type="component" value="Unassembled WGS sequence"/>
</dbReference>
<evidence type="ECO:0000313" key="3">
    <source>
        <dbReference type="Proteomes" id="UP000266389"/>
    </source>
</evidence>
<feature type="transmembrane region" description="Helical" evidence="1">
    <location>
        <begin position="201"/>
        <end position="217"/>
    </location>
</feature>
<feature type="transmembrane region" description="Helical" evidence="1">
    <location>
        <begin position="103"/>
        <end position="120"/>
    </location>
</feature>
<keyword evidence="1" id="KW-0472">Membrane</keyword>